<dbReference type="InterPro" id="IPR047111">
    <property type="entry name" value="YbaP-like"/>
</dbReference>
<proteinExistence type="predicted"/>
<dbReference type="PANTHER" id="PTHR40590">
    <property type="entry name" value="CYTOPLASMIC PROTEIN-RELATED"/>
    <property type="match status" value="1"/>
</dbReference>
<reference evidence="1 2" key="1">
    <citation type="submission" date="2017-02" db="EMBL/GenBank/DDBJ databases">
        <authorList>
            <person name="Peterson S.W."/>
        </authorList>
    </citation>
    <scope>NUCLEOTIDE SEQUENCE [LARGE SCALE GENOMIC DNA]</scope>
    <source>
        <strain evidence="1 2">DSM 16080</strain>
    </source>
</reference>
<gene>
    <name evidence="1" type="ORF">SAMN02745704_01921</name>
</gene>
<sequence>MQSSRNRFWSLSPRRGSLLAVLAAGLLLGAVSPAQASGFLWRVQHQGNTLYLAGSIHLAKQEMYPLPQAFEQAFASSDTLVVEADVMARPREQARLLYELAAMPKGQTLSMVLSDETKQAFEDAGLDWERYNAVRPWYALMSMQVQQLIRLGFQPEWGIDLHFLQRAHEQGMRVLELEGAETQFRLLASLEEMDQEGFLRFSILQMKTMDELAEKLVSLWTSGDVRGMEKALFGSLLFNAVFRPINERLFFERNERMAEKIMGYLKEGVSAFVIVGAGHMVGKEGLLQRLQEQGCSLTQL</sequence>
<dbReference type="OrthoDB" id="357294at2"/>
<dbReference type="Pfam" id="PF01963">
    <property type="entry name" value="TraB_PrgY_gumN"/>
    <property type="match status" value="1"/>
</dbReference>
<dbReference type="AlphaFoldDB" id="A0A1T4X9I8"/>
<name>A0A1T4X9I8_9BACT</name>
<evidence type="ECO:0000313" key="1">
    <source>
        <dbReference type="EMBL" id="SKA85768.1"/>
    </source>
</evidence>
<dbReference type="PANTHER" id="PTHR40590:SF1">
    <property type="entry name" value="CYTOPLASMIC PROTEIN"/>
    <property type="match status" value="1"/>
</dbReference>
<dbReference type="EMBL" id="FUYC01000008">
    <property type="protein sequence ID" value="SKA85768.1"/>
    <property type="molecule type" value="Genomic_DNA"/>
</dbReference>
<protein>
    <recommendedName>
        <fullName evidence="3">TraB family protein</fullName>
    </recommendedName>
</protein>
<dbReference type="STRING" id="1121449.SAMN02745704_01921"/>
<evidence type="ECO:0000313" key="2">
    <source>
        <dbReference type="Proteomes" id="UP000190027"/>
    </source>
</evidence>
<dbReference type="Proteomes" id="UP000190027">
    <property type="component" value="Unassembled WGS sequence"/>
</dbReference>
<keyword evidence="2" id="KW-1185">Reference proteome</keyword>
<evidence type="ECO:0008006" key="3">
    <source>
        <dbReference type="Google" id="ProtNLM"/>
    </source>
</evidence>
<dbReference type="CDD" id="cd14789">
    <property type="entry name" value="Tiki"/>
    <property type="match status" value="1"/>
</dbReference>
<dbReference type="RefSeq" id="WP_159447196.1">
    <property type="nucleotide sequence ID" value="NZ_FUYC01000008.1"/>
</dbReference>
<accession>A0A1T4X9I8</accession>
<dbReference type="InterPro" id="IPR002816">
    <property type="entry name" value="TraB/PrgY/GumN_fam"/>
</dbReference>
<organism evidence="1 2">
    <name type="scientific">Paucidesulfovibrio gracilis DSM 16080</name>
    <dbReference type="NCBI Taxonomy" id="1121449"/>
    <lineage>
        <taxon>Bacteria</taxon>
        <taxon>Pseudomonadati</taxon>
        <taxon>Thermodesulfobacteriota</taxon>
        <taxon>Desulfovibrionia</taxon>
        <taxon>Desulfovibrionales</taxon>
        <taxon>Desulfovibrionaceae</taxon>
        <taxon>Paucidesulfovibrio</taxon>
    </lineage>
</organism>